<sequence length="97" mass="10544">MNYQPESVPARLAKNVYEVDEGNSHIEVHQDAVKATGSGDLLINCCPAHVYSRGQDGRIDAEFAACLECGTCLAIMPEGTLSWHYPESGMGVQFREG</sequence>
<dbReference type="PROSITE" id="PS51379">
    <property type="entry name" value="4FE4S_FER_2"/>
    <property type="match status" value="1"/>
</dbReference>
<reference evidence="11 12" key="1">
    <citation type="submission" date="2023-07" db="EMBL/GenBank/DDBJ databases">
        <title>Sequencing the genomes of 1000 actinobacteria strains.</title>
        <authorList>
            <person name="Klenk H.-P."/>
        </authorList>
    </citation>
    <scope>NUCLEOTIDE SEQUENCE [LARGE SCALE GENOMIC DNA]</scope>
    <source>
        <strain evidence="11 12">DSM 102162</strain>
    </source>
</reference>
<dbReference type="PANTHER" id="PTHR43082:SF3">
    <property type="entry name" value="FERREDOXIN-LIKE PROTEIN YDIT"/>
    <property type="match status" value="1"/>
</dbReference>
<dbReference type="Gene3D" id="3.30.70.20">
    <property type="match status" value="1"/>
</dbReference>
<evidence type="ECO:0000256" key="9">
    <source>
        <dbReference type="ARBA" id="ARBA00023231"/>
    </source>
</evidence>
<comment type="similarity">
    <text evidence="2">To ferredoxins from P.putida and C.tartarivorum, ferredoxin I from A.vinelandii, ferredoxin II from D.desulfuricans.</text>
</comment>
<dbReference type="RefSeq" id="WP_278057710.1">
    <property type="nucleotide sequence ID" value="NZ_CP121247.1"/>
</dbReference>
<proteinExistence type="predicted"/>
<keyword evidence="8" id="KW-0411">Iron-sulfur</keyword>
<dbReference type="InterPro" id="IPR012206">
    <property type="entry name" value="Fd_FixX"/>
</dbReference>
<keyword evidence="9" id="KW-0535">Nitrogen fixation</keyword>
<evidence type="ECO:0000256" key="1">
    <source>
        <dbReference type="ARBA" id="ARBA00003208"/>
    </source>
</evidence>
<protein>
    <recommendedName>
        <fullName evidence="3">Ferredoxin-like protein</fullName>
    </recommendedName>
</protein>
<accession>A0ABT9NAS9</accession>
<keyword evidence="6" id="KW-0249">Electron transport</keyword>
<dbReference type="InterPro" id="IPR007859">
    <property type="entry name" value="ETF-QO/FixX_C"/>
</dbReference>
<keyword evidence="7" id="KW-0408">Iron</keyword>
<evidence type="ECO:0000256" key="8">
    <source>
        <dbReference type="ARBA" id="ARBA00023014"/>
    </source>
</evidence>
<comment type="caution">
    <text evidence="11">The sequence shown here is derived from an EMBL/GenBank/DDBJ whole genome shotgun (WGS) entry which is preliminary data.</text>
</comment>
<dbReference type="Pfam" id="PF05187">
    <property type="entry name" value="Fer4_ETF_QO"/>
    <property type="match status" value="1"/>
</dbReference>
<keyword evidence="4" id="KW-0813">Transport</keyword>
<evidence type="ECO:0000256" key="6">
    <source>
        <dbReference type="ARBA" id="ARBA00022982"/>
    </source>
</evidence>
<dbReference type="EMBL" id="JAUSQW010000001">
    <property type="protein sequence ID" value="MDP9800316.1"/>
    <property type="molecule type" value="Genomic_DNA"/>
</dbReference>
<dbReference type="InterPro" id="IPR017896">
    <property type="entry name" value="4Fe4S_Fe-S-bd"/>
</dbReference>
<evidence type="ECO:0000256" key="2">
    <source>
        <dbReference type="ARBA" id="ARBA00009192"/>
    </source>
</evidence>
<evidence type="ECO:0000256" key="7">
    <source>
        <dbReference type="ARBA" id="ARBA00023004"/>
    </source>
</evidence>
<comment type="function">
    <text evidence="1">Could be a 3Fe-4S cluster-containing protein.</text>
</comment>
<keyword evidence="12" id="KW-1185">Reference proteome</keyword>
<dbReference type="PANTHER" id="PTHR43082">
    <property type="entry name" value="FERREDOXIN-LIKE"/>
    <property type="match status" value="1"/>
</dbReference>
<evidence type="ECO:0000313" key="12">
    <source>
        <dbReference type="Proteomes" id="UP001235966"/>
    </source>
</evidence>
<feature type="domain" description="4Fe-4S ferredoxin-type" evidence="10">
    <location>
        <begin position="57"/>
        <end position="86"/>
    </location>
</feature>
<gene>
    <name evidence="11" type="ORF">J2S49_000392</name>
</gene>
<evidence type="ECO:0000256" key="4">
    <source>
        <dbReference type="ARBA" id="ARBA00022448"/>
    </source>
</evidence>
<evidence type="ECO:0000313" key="11">
    <source>
        <dbReference type="EMBL" id="MDP9800316.1"/>
    </source>
</evidence>
<name>A0ABT9NAS9_9ACTO</name>
<evidence type="ECO:0000259" key="10">
    <source>
        <dbReference type="PROSITE" id="PS51379"/>
    </source>
</evidence>
<keyword evidence="5" id="KW-0479">Metal-binding</keyword>
<organism evidence="11 12">
    <name type="scientific">Arcanobacterium wilhelmae</name>
    <dbReference type="NCBI Taxonomy" id="1803177"/>
    <lineage>
        <taxon>Bacteria</taxon>
        <taxon>Bacillati</taxon>
        <taxon>Actinomycetota</taxon>
        <taxon>Actinomycetes</taxon>
        <taxon>Actinomycetales</taxon>
        <taxon>Actinomycetaceae</taxon>
        <taxon>Arcanobacterium</taxon>
    </lineage>
</organism>
<evidence type="ECO:0000256" key="3">
    <source>
        <dbReference type="ARBA" id="ARBA00020378"/>
    </source>
</evidence>
<dbReference type="SUPFAM" id="SSF54862">
    <property type="entry name" value="4Fe-4S ferredoxins"/>
    <property type="match status" value="1"/>
</dbReference>
<evidence type="ECO:0000256" key="5">
    <source>
        <dbReference type="ARBA" id="ARBA00022723"/>
    </source>
</evidence>
<dbReference type="Proteomes" id="UP001235966">
    <property type="component" value="Unassembled WGS sequence"/>
</dbReference>
<dbReference type="PIRSF" id="PIRSF036548">
    <property type="entry name" value="Fdx_FixX"/>
    <property type="match status" value="1"/>
</dbReference>